<sequence length="72" mass="7621">MATAFELQPIRFLPVGLPGLVGPPPLVNAGPCLLEGGLGSGAAFCPDQTLALEVALRCCVIECIRVYQGYFW</sequence>
<gene>
    <name evidence="1" type="ORF">Pyn_18319</name>
</gene>
<dbReference type="AlphaFoldDB" id="A0A314Z9L3"/>
<evidence type="ECO:0000313" key="1">
    <source>
        <dbReference type="EMBL" id="PQP98525.1"/>
    </source>
</evidence>
<proteinExistence type="predicted"/>
<dbReference type="EMBL" id="PJQY01001893">
    <property type="protein sequence ID" value="PQP98525.1"/>
    <property type="molecule type" value="Genomic_DNA"/>
</dbReference>
<name>A0A314Z9L3_PRUYE</name>
<dbReference type="Proteomes" id="UP000250321">
    <property type="component" value="Unassembled WGS sequence"/>
</dbReference>
<keyword evidence="2" id="KW-1185">Reference proteome</keyword>
<reference evidence="1 2" key="1">
    <citation type="submission" date="2018-02" db="EMBL/GenBank/DDBJ databases">
        <title>Draft genome of wild Prunus yedoensis var. nudiflora.</title>
        <authorList>
            <person name="Baek S."/>
            <person name="Kim J.-H."/>
            <person name="Choi K."/>
            <person name="Kim G.-B."/>
            <person name="Cho A."/>
            <person name="Jang H."/>
            <person name="Shin C.-H."/>
            <person name="Yu H.-J."/>
            <person name="Mun J.-H."/>
        </authorList>
    </citation>
    <scope>NUCLEOTIDE SEQUENCE [LARGE SCALE GENOMIC DNA]</scope>
    <source>
        <strain evidence="2">cv. Jeju island</strain>
        <tissue evidence="1">Leaf</tissue>
    </source>
</reference>
<evidence type="ECO:0000313" key="2">
    <source>
        <dbReference type="Proteomes" id="UP000250321"/>
    </source>
</evidence>
<comment type="caution">
    <text evidence="1">The sequence shown here is derived from an EMBL/GenBank/DDBJ whole genome shotgun (WGS) entry which is preliminary data.</text>
</comment>
<protein>
    <submittedName>
        <fullName evidence="1">Uncharacterized protein</fullName>
    </submittedName>
</protein>
<accession>A0A314Z9L3</accession>
<organism evidence="1 2">
    <name type="scientific">Prunus yedoensis var. nudiflora</name>
    <dbReference type="NCBI Taxonomy" id="2094558"/>
    <lineage>
        <taxon>Eukaryota</taxon>
        <taxon>Viridiplantae</taxon>
        <taxon>Streptophyta</taxon>
        <taxon>Embryophyta</taxon>
        <taxon>Tracheophyta</taxon>
        <taxon>Spermatophyta</taxon>
        <taxon>Magnoliopsida</taxon>
        <taxon>eudicotyledons</taxon>
        <taxon>Gunneridae</taxon>
        <taxon>Pentapetalae</taxon>
        <taxon>rosids</taxon>
        <taxon>fabids</taxon>
        <taxon>Rosales</taxon>
        <taxon>Rosaceae</taxon>
        <taxon>Amygdaloideae</taxon>
        <taxon>Amygdaleae</taxon>
        <taxon>Prunus</taxon>
    </lineage>
</organism>